<keyword evidence="4 5" id="KW-0408">Iron</keyword>
<dbReference type="InterPro" id="IPR002401">
    <property type="entry name" value="Cyt_P450_E_grp-I"/>
</dbReference>
<evidence type="ECO:0000256" key="6">
    <source>
        <dbReference type="RuleBase" id="RU000461"/>
    </source>
</evidence>
<dbReference type="InterPro" id="IPR017972">
    <property type="entry name" value="Cyt_P450_CS"/>
</dbReference>
<dbReference type="Pfam" id="PF00067">
    <property type="entry name" value="p450"/>
    <property type="match status" value="1"/>
</dbReference>
<dbReference type="InterPro" id="IPR036396">
    <property type="entry name" value="Cyt_P450_sf"/>
</dbReference>
<comment type="caution">
    <text evidence="7">The sequence shown here is derived from an EMBL/GenBank/DDBJ whole genome shotgun (WGS) entry which is preliminary data.</text>
</comment>
<keyword evidence="5 6" id="KW-0349">Heme</keyword>
<dbReference type="OrthoDB" id="1470350at2759"/>
<gene>
    <name evidence="7" type="ORF">CcCBS67573_g09394</name>
</gene>
<dbReference type="STRING" id="246404.A0A507DWD0"/>
<dbReference type="GO" id="GO:0004497">
    <property type="term" value="F:monooxygenase activity"/>
    <property type="evidence" value="ECO:0007669"/>
    <property type="project" value="UniProtKB-KW"/>
</dbReference>
<evidence type="ECO:0000256" key="4">
    <source>
        <dbReference type="ARBA" id="ARBA00023004"/>
    </source>
</evidence>
<evidence type="ECO:0000256" key="5">
    <source>
        <dbReference type="PIRSR" id="PIRSR602401-1"/>
    </source>
</evidence>
<dbReference type="GO" id="GO:0020037">
    <property type="term" value="F:heme binding"/>
    <property type="evidence" value="ECO:0007669"/>
    <property type="project" value="InterPro"/>
</dbReference>
<dbReference type="Proteomes" id="UP000320333">
    <property type="component" value="Unassembled WGS sequence"/>
</dbReference>
<feature type="binding site" description="axial binding residue" evidence="5">
    <location>
        <position position="419"/>
    </location>
    <ligand>
        <name>heme</name>
        <dbReference type="ChEBI" id="CHEBI:30413"/>
    </ligand>
    <ligandPart>
        <name>Fe</name>
        <dbReference type="ChEBI" id="CHEBI:18248"/>
    </ligandPart>
</feature>
<dbReference type="Gene3D" id="1.10.630.10">
    <property type="entry name" value="Cytochrome P450"/>
    <property type="match status" value="1"/>
</dbReference>
<protein>
    <recommendedName>
        <fullName evidence="9">Cytochrome P450</fullName>
    </recommendedName>
</protein>
<name>A0A507DWD0_9FUNG</name>
<keyword evidence="6" id="KW-0560">Oxidoreductase</keyword>
<dbReference type="InterPro" id="IPR001128">
    <property type="entry name" value="Cyt_P450"/>
</dbReference>
<dbReference type="CDD" id="cd00302">
    <property type="entry name" value="cytochrome_P450"/>
    <property type="match status" value="1"/>
</dbReference>
<dbReference type="PRINTS" id="PR00463">
    <property type="entry name" value="EP450I"/>
</dbReference>
<evidence type="ECO:0000256" key="1">
    <source>
        <dbReference type="ARBA" id="ARBA00001971"/>
    </source>
</evidence>
<sequence length="472" mass="53106">MAHPPSYPQVPVLGSLPAFYPWLKKGQMFMFLRHGNSELNSPIVTHNLFGNNEFHVSDPATIRRILTSPDFARSDFLIKNSKDLFRYFLFGMASDPVWKKHRKAIQSGMGPQFVRKSFTATVVLMADLVNMWNARLMDPEAGAVVVDIRDYLSAVTLDVIARVAFDFNVACLEKMGSASVKRTSTVQHHVNQLSRAMVLRLFMPKMLYPLFRVTKQALRASTKYFMDMVGLFLESRQKKAKEEVDGDGDGDLLGILLKNDQDGKPTFSEQEIQHEVLAIMLAGHDTTSNTLTNVFLHLTQNPSIVAKLEQEIQDVLGTDKSQPLEFADLPKFKYVENTFKEAQRINPVIMGADRVATTDVEVLGYKFKKGAYFSCNLQWASLNPSIWGPDAHVFNPDRFDSPDVPNAALMPFSAGPHMCPGFKMAQMEAKVVLIELVRNFGFELVEGQRLKFEDGVTIHLAEGLKVRVVKKD</sequence>
<dbReference type="EMBL" id="QEAP01000820">
    <property type="protein sequence ID" value="TPX56024.1"/>
    <property type="molecule type" value="Genomic_DNA"/>
</dbReference>
<evidence type="ECO:0000256" key="3">
    <source>
        <dbReference type="ARBA" id="ARBA00022723"/>
    </source>
</evidence>
<reference evidence="7 8" key="1">
    <citation type="journal article" date="2019" name="Sci. Rep.">
        <title>Comparative genomics of chytrid fungi reveal insights into the obligate biotrophic and pathogenic lifestyle of Synchytrium endobioticum.</title>
        <authorList>
            <person name="van de Vossenberg B.T.L.H."/>
            <person name="Warris S."/>
            <person name="Nguyen H.D.T."/>
            <person name="van Gent-Pelzer M.P.E."/>
            <person name="Joly D.L."/>
            <person name="van de Geest H.C."/>
            <person name="Bonants P.J.M."/>
            <person name="Smith D.S."/>
            <person name="Levesque C.A."/>
            <person name="van der Lee T.A.J."/>
        </authorList>
    </citation>
    <scope>NUCLEOTIDE SEQUENCE [LARGE SCALE GENOMIC DNA]</scope>
    <source>
        <strain evidence="7 8">CBS 675.73</strain>
    </source>
</reference>
<dbReference type="AlphaFoldDB" id="A0A507DWD0"/>
<accession>A0A507DWD0</accession>
<dbReference type="GO" id="GO:0016705">
    <property type="term" value="F:oxidoreductase activity, acting on paired donors, with incorporation or reduction of molecular oxygen"/>
    <property type="evidence" value="ECO:0007669"/>
    <property type="project" value="InterPro"/>
</dbReference>
<keyword evidence="3 5" id="KW-0479">Metal-binding</keyword>
<dbReference type="PROSITE" id="PS00086">
    <property type="entry name" value="CYTOCHROME_P450"/>
    <property type="match status" value="1"/>
</dbReference>
<evidence type="ECO:0000313" key="8">
    <source>
        <dbReference type="Proteomes" id="UP000320333"/>
    </source>
</evidence>
<dbReference type="InterPro" id="IPR050121">
    <property type="entry name" value="Cytochrome_P450_monoxygenase"/>
</dbReference>
<evidence type="ECO:0008006" key="9">
    <source>
        <dbReference type="Google" id="ProtNLM"/>
    </source>
</evidence>
<evidence type="ECO:0000313" key="7">
    <source>
        <dbReference type="EMBL" id="TPX56024.1"/>
    </source>
</evidence>
<dbReference type="PANTHER" id="PTHR24305">
    <property type="entry name" value="CYTOCHROME P450"/>
    <property type="match status" value="1"/>
</dbReference>
<dbReference type="PANTHER" id="PTHR24305:SF166">
    <property type="entry name" value="CYTOCHROME P450 12A4, MITOCHONDRIAL-RELATED"/>
    <property type="match status" value="1"/>
</dbReference>
<keyword evidence="6" id="KW-0503">Monooxygenase</keyword>
<keyword evidence="8" id="KW-1185">Reference proteome</keyword>
<proteinExistence type="inferred from homology"/>
<evidence type="ECO:0000256" key="2">
    <source>
        <dbReference type="ARBA" id="ARBA00010617"/>
    </source>
</evidence>
<comment type="similarity">
    <text evidence="2 6">Belongs to the cytochrome P450 family.</text>
</comment>
<dbReference type="GO" id="GO:0005506">
    <property type="term" value="F:iron ion binding"/>
    <property type="evidence" value="ECO:0007669"/>
    <property type="project" value="InterPro"/>
</dbReference>
<organism evidence="7 8">
    <name type="scientific">Chytriomyces confervae</name>
    <dbReference type="NCBI Taxonomy" id="246404"/>
    <lineage>
        <taxon>Eukaryota</taxon>
        <taxon>Fungi</taxon>
        <taxon>Fungi incertae sedis</taxon>
        <taxon>Chytridiomycota</taxon>
        <taxon>Chytridiomycota incertae sedis</taxon>
        <taxon>Chytridiomycetes</taxon>
        <taxon>Chytridiales</taxon>
        <taxon>Chytriomycetaceae</taxon>
        <taxon>Chytriomyces</taxon>
    </lineage>
</organism>
<dbReference type="SUPFAM" id="SSF48264">
    <property type="entry name" value="Cytochrome P450"/>
    <property type="match status" value="1"/>
</dbReference>
<comment type="cofactor">
    <cofactor evidence="1 5">
        <name>heme</name>
        <dbReference type="ChEBI" id="CHEBI:30413"/>
    </cofactor>
</comment>
<dbReference type="PRINTS" id="PR00385">
    <property type="entry name" value="P450"/>
</dbReference>